<evidence type="ECO:0000256" key="2">
    <source>
        <dbReference type="ARBA" id="ARBA00022448"/>
    </source>
</evidence>
<evidence type="ECO:0000256" key="5">
    <source>
        <dbReference type="ARBA" id="ARBA00022989"/>
    </source>
</evidence>
<dbReference type="GO" id="GO:0016020">
    <property type="term" value="C:membrane"/>
    <property type="evidence" value="ECO:0007669"/>
    <property type="project" value="UniProtKB-SubCell"/>
</dbReference>
<dbReference type="PANTHER" id="PTHR48017">
    <property type="entry name" value="OS05G0424000 PROTEIN-RELATED"/>
    <property type="match status" value="1"/>
</dbReference>
<feature type="transmembrane region" description="Helical" evidence="7">
    <location>
        <begin position="168"/>
        <end position="189"/>
    </location>
</feature>
<evidence type="ECO:0000256" key="4">
    <source>
        <dbReference type="ARBA" id="ARBA00022970"/>
    </source>
</evidence>
<evidence type="ECO:0000256" key="6">
    <source>
        <dbReference type="ARBA" id="ARBA00023136"/>
    </source>
</evidence>
<evidence type="ECO:0000256" key="7">
    <source>
        <dbReference type="SAM" id="Phobius"/>
    </source>
</evidence>
<dbReference type="InterPro" id="IPR013057">
    <property type="entry name" value="AA_transpt_TM"/>
</dbReference>
<comment type="caution">
    <text evidence="9">The sequence shown here is derived from an EMBL/GenBank/DDBJ whole genome shotgun (WGS) entry which is preliminary data.</text>
</comment>
<feature type="transmembrane region" description="Helical" evidence="7">
    <location>
        <begin position="29"/>
        <end position="48"/>
    </location>
</feature>
<evidence type="ECO:0000259" key="8">
    <source>
        <dbReference type="Pfam" id="PF01490"/>
    </source>
</evidence>
<dbReference type="GO" id="GO:0006865">
    <property type="term" value="P:amino acid transport"/>
    <property type="evidence" value="ECO:0007669"/>
    <property type="project" value="UniProtKB-KW"/>
</dbReference>
<accession>A0A835CYQ4</accession>
<feature type="transmembrane region" description="Helical" evidence="7">
    <location>
        <begin position="127"/>
        <end position="148"/>
    </location>
</feature>
<comment type="subcellular location">
    <subcellularLocation>
        <location evidence="1">Membrane</location>
    </subcellularLocation>
</comment>
<protein>
    <recommendedName>
        <fullName evidence="8">Amino acid transporter transmembrane domain-containing protein</fullName>
    </recommendedName>
</protein>
<dbReference type="EMBL" id="JABCRI010000024">
    <property type="protein sequence ID" value="KAF8377065.1"/>
    <property type="molecule type" value="Genomic_DNA"/>
</dbReference>
<feature type="domain" description="Amino acid transporter transmembrane" evidence="8">
    <location>
        <begin position="74"/>
        <end position="193"/>
    </location>
</feature>
<name>A0A835CYQ4_TETSI</name>
<gene>
    <name evidence="9" type="ORF">HHK36_030438</name>
</gene>
<evidence type="ECO:0000313" key="9">
    <source>
        <dbReference type="EMBL" id="KAF8377065.1"/>
    </source>
</evidence>
<keyword evidence="3 7" id="KW-0812">Transmembrane</keyword>
<evidence type="ECO:0000256" key="1">
    <source>
        <dbReference type="ARBA" id="ARBA00004370"/>
    </source>
</evidence>
<dbReference type="OrthoDB" id="40134at2759"/>
<proteinExistence type="predicted"/>
<keyword evidence="6 7" id="KW-0472">Membrane</keyword>
<keyword evidence="5 7" id="KW-1133">Transmembrane helix</keyword>
<dbReference type="Proteomes" id="UP000655225">
    <property type="component" value="Unassembled WGS sequence"/>
</dbReference>
<sequence length="272" mass="30012">MDYSSTGLDCWSSCDVLVLLTWTLFDPTLYLNLFGVAIGYTIAASISMKAIKRSNCFHESGEKKTGNLMGSFTGISVGTVTQTQKIWRSFQALGDIACAYSYSTILIIEIQDTIKSPPSELKTMKKATLLSVAVTMAFYMLCGCMGSATFGDRAPGNLLIGFGFYKPFWVLDITNAAIVINLVSLPSLLPTPLRLHREMGIAKMAKEPIYPQRNQSTDPGFPSLQPQRLPLGMVIGIRGLDDHHIYAPPILQRRSWAARCIRVLAIHYIFSS</sequence>
<dbReference type="AlphaFoldDB" id="A0A835CYQ4"/>
<keyword evidence="4" id="KW-0029">Amino-acid transport</keyword>
<dbReference type="Pfam" id="PF01490">
    <property type="entry name" value="Aa_trans"/>
    <property type="match status" value="1"/>
</dbReference>
<evidence type="ECO:0000256" key="3">
    <source>
        <dbReference type="ARBA" id="ARBA00022692"/>
    </source>
</evidence>
<evidence type="ECO:0000313" key="10">
    <source>
        <dbReference type="Proteomes" id="UP000655225"/>
    </source>
</evidence>
<reference evidence="9 10" key="1">
    <citation type="submission" date="2020-04" db="EMBL/GenBank/DDBJ databases">
        <title>Plant Genome Project.</title>
        <authorList>
            <person name="Zhang R.-G."/>
        </authorList>
    </citation>
    <scope>NUCLEOTIDE SEQUENCE [LARGE SCALE GENOMIC DNA]</scope>
    <source>
        <strain evidence="9">YNK0</strain>
        <tissue evidence="9">Leaf</tissue>
    </source>
</reference>
<keyword evidence="2" id="KW-0813">Transport</keyword>
<keyword evidence="10" id="KW-1185">Reference proteome</keyword>
<organism evidence="9 10">
    <name type="scientific">Tetracentron sinense</name>
    <name type="common">Spur-leaf</name>
    <dbReference type="NCBI Taxonomy" id="13715"/>
    <lineage>
        <taxon>Eukaryota</taxon>
        <taxon>Viridiplantae</taxon>
        <taxon>Streptophyta</taxon>
        <taxon>Embryophyta</taxon>
        <taxon>Tracheophyta</taxon>
        <taxon>Spermatophyta</taxon>
        <taxon>Magnoliopsida</taxon>
        <taxon>Trochodendrales</taxon>
        <taxon>Trochodendraceae</taxon>
        <taxon>Tetracentron</taxon>
    </lineage>
</organism>